<comment type="caution">
    <text evidence="1">The sequence shown here is derived from an EMBL/GenBank/DDBJ whole genome shotgun (WGS) entry which is preliminary data.</text>
</comment>
<dbReference type="EMBL" id="JAKIKS010000002">
    <property type="protein sequence ID" value="MCL1123166.1"/>
    <property type="molecule type" value="Genomic_DNA"/>
</dbReference>
<dbReference type="Proteomes" id="UP001203423">
    <property type="component" value="Unassembled WGS sequence"/>
</dbReference>
<sequence>MALAGKQQIGQAFTEQFDAPFILSPILGHLELMPVYDSINRRYGGGMLFFTGQR</sequence>
<keyword evidence="2" id="KW-1185">Reference proteome</keyword>
<protein>
    <submittedName>
        <fullName evidence="1">DUF4113 domain-containing protein</fullName>
    </submittedName>
</protein>
<proteinExistence type="predicted"/>
<evidence type="ECO:0000313" key="2">
    <source>
        <dbReference type="Proteomes" id="UP001203423"/>
    </source>
</evidence>
<gene>
    <name evidence="1" type="ORF">L2764_01390</name>
</gene>
<accession>A0ABT0L650</accession>
<reference evidence="1 2" key="1">
    <citation type="submission" date="2022-01" db="EMBL/GenBank/DDBJ databases">
        <title>Whole genome-based taxonomy of the Shewanellaceae.</title>
        <authorList>
            <person name="Martin-Rodriguez A.J."/>
        </authorList>
    </citation>
    <scope>NUCLEOTIDE SEQUENCE [LARGE SCALE GENOMIC DNA]</scope>
    <source>
        <strain evidence="1 2">DSM 17177</strain>
    </source>
</reference>
<dbReference type="RefSeq" id="WP_248938447.1">
    <property type="nucleotide sequence ID" value="NZ_JAKIKS010000002.1"/>
</dbReference>
<name>A0ABT0L650_9GAMM</name>
<evidence type="ECO:0000313" key="1">
    <source>
        <dbReference type="EMBL" id="MCL1123166.1"/>
    </source>
</evidence>
<organism evidence="1 2">
    <name type="scientific">Shewanella surugensis</name>
    <dbReference type="NCBI Taxonomy" id="212020"/>
    <lineage>
        <taxon>Bacteria</taxon>
        <taxon>Pseudomonadati</taxon>
        <taxon>Pseudomonadota</taxon>
        <taxon>Gammaproteobacteria</taxon>
        <taxon>Alteromonadales</taxon>
        <taxon>Shewanellaceae</taxon>
        <taxon>Shewanella</taxon>
    </lineage>
</organism>